<proteinExistence type="predicted"/>
<accession>A0A4Y2V7L0</accession>
<keyword evidence="3" id="KW-1185">Reference proteome</keyword>
<name>A0A4Y2V7L0_ARAVE</name>
<comment type="caution">
    <text evidence="2">The sequence shown here is derived from an EMBL/GenBank/DDBJ whole genome shotgun (WGS) entry which is preliminary data.</text>
</comment>
<dbReference type="AlphaFoldDB" id="A0A4Y2V7L0"/>
<feature type="region of interest" description="Disordered" evidence="1">
    <location>
        <begin position="1"/>
        <end position="24"/>
    </location>
</feature>
<protein>
    <submittedName>
        <fullName evidence="2">Uncharacterized protein</fullName>
    </submittedName>
</protein>
<organism evidence="2 3">
    <name type="scientific">Araneus ventricosus</name>
    <name type="common">Orbweaver spider</name>
    <name type="synonym">Epeira ventricosa</name>
    <dbReference type="NCBI Taxonomy" id="182803"/>
    <lineage>
        <taxon>Eukaryota</taxon>
        <taxon>Metazoa</taxon>
        <taxon>Ecdysozoa</taxon>
        <taxon>Arthropoda</taxon>
        <taxon>Chelicerata</taxon>
        <taxon>Arachnida</taxon>
        <taxon>Araneae</taxon>
        <taxon>Araneomorphae</taxon>
        <taxon>Entelegynae</taxon>
        <taxon>Araneoidea</taxon>
        <taxon>Araneidae</taxon>
        <taxon>Araneus</taxon>
    </lineage>
</organism>
<dbReference type="Proteomes" id="UP000499080">
    <property type="component" value="Unassembled WGS sequence"/>
</dbReference>
<evidence type="ECO:0000256" key="1">
    <source>
        <dbReference type="SAM" id="MobiDB-lite"/>
    </source>
</evidence>
<evidence type="ECO:0000313" key="2">
    <source>
        <dbReference type="EMBL" id="GBO20538.1"/>
    </source>
</evidence>
<dbReference type="EMBL" id="BGPR01043880">
    <property type="protein sequence ID" value="GBO20538.1"/>
    <property type="molecule type" value="Genomic_DNA"/>
</dbReference>
<sequence>MEPRFPMPEMEPGQPGRKPGILTTRPHGSCKGLMTNYFICLISVSLFVQKRNEIFEKECFTEISTRIAEFRLLTFTSSDLTFPCRESHRGGQIKQKES</sequence>
<reference evidence="2 3" key="1">
    <citation type="journal article" date="2019" name="Sci. Rep.">
        <title>Orb-weaving spider Araneus ventricosus genome elucidates the spidroin gene catalogue.</title>
        <authorList>
            <person name="Kono N."/>
            <person name="Nakamura H."/>
            <person name="Ohtoshi R."/>
            <person name="Moran D.A.P."/>
            <person name="Shinohara A."/>
            <person name="Yoshida Y."/>
            <person name="Fujiwara M."/>
            <person name="Mori M."/>
            <person name="Tomita M."/>
            <person name="Arakawa K."/>
        </authorList>
    </citation>
    <scope>NUCLEOTIDE SEQUENCE [LARGE SCALE GENOMIC DNA]</scope>
</reference>
<gene>
    <name evidence="2" type="ORF">AVEN_248884_1</name>
</gene>
<evidence type="ECO:0000313" key="3">
    <source>
        <dbReference type="Proteomes" id="UP000499080"/>
    </source>
</evidence>